<feature type="transmembrane region" description="Helical" evidence="2">
    <location>
        <begin position="48"/>
        <end position="70"/>
    </location>
</feature>
<feature type="transmembrane region" description="Helical" evidence="2">
    <location>
        <begin position="308"/>
        <end position="329"/>
    </location>
</feature>
<keyword evidence="2" id="KW-1133">Transmembrane helix</keyword>
<proteinExistence type="predicted"/>
<evidence type="ECO:0000256" key="2">
    <source>
        <dbReference type="SAM" id="Phobius"/>
    </source>
</evidence>
<keyword evidence="2" id="KW-0472">Membrane</keyword>
<feature type="transmembrane region" description="Helical" evidence="2">
    <location>
        <begin position="424"/>
        <end position="445"/>
    </location>
</feature>
<dbReference type="Proteomes" id="UP000676079">
    <property type="component" value="Chromosome"/>
</dbReference>
<sequence>MAAVEGVGTAADDRPPGPAAPGPTASGSGPGRGGPRERLLGVDAARGLALFGVFVAHMGVPLTLLLTGAPDVHAVWEEDYSGPGMLVVEAVGGVVSGRSAALFAFLAGVSLVLLAGRARPGTRAERNRVRVRIAVRALLLVAIGYALATLGSLSVILHFYGVYFLLAIPLLWLRTRHLAALAVAAALVGPQATLAVQHLPAELGWSGAWAGEEEWTAEDEAEWEATWGDPEWVAEKEEYWASLEESGGDPLAAEEGFAEDMPLFSLEALEGPLDLLVFGLYPATVFLAYVLAGMVAARSGLRSRRVRWWLVGGGAGLAVLGYGSSWLLLGPLARFLPGEDEYSLWRMPLEAGSHSNTTFEVLGNTGVAMAVLGLCLLLAGTRPMRVVLYPVAAMGAMTLTLYTAHGVVLWAVYGGLLPGWAGWVETYTVEAVLACSLVIATVWRLTLGAGPMERPVTAVSRAVARWTVRDRSAAPREGAAGTPS</sequence>
<dbReference type="EMBL" id="CP074133">
    <property type="protein sequence ID" value="QUX22140.1"/>
    <property type="molecule type" value="Genomic_DNA"/>
</dbReference>
<dbReference type="InterPro" id="IPR052529">
    <property type="entry name" value="Bact_Transport_Assoc"/>
</dbReference>
<name>A0ABX8BIU7_9ACTN</name>
<dbReference type="PANTHER" id="PTHR30590:SF2">
    <property type="entry name" value="INNER MEMBRANE PROTEIN"/>
    <property type="match status" value="1"/>
</dbReference>
<feature type="transmembrane region" description="Helical" evidence="2">
    <location>
        <begin position="133"/>
        <end position="150"/>
    </location>
</feature>
<evidence type="ECO:0000256" key="1">
    <source>
        <dbReference type="SAM" id="MobiDB-lite"/>
    </source>
</evidence>
<evidence type="ECO:0000313" key="5">
    <source>
        <dbReference type="Proteomes" id="UP000676079"/>
    </source>
</evidence>
<feature type="transmembrane region" description="Helical" evidence="2">
    <location>
        <begin position="361"/>
        <end position="379"/>
    </location>
</feature>
<dbReference type="Pfam" id="PF04235">
    <property type="entry name" value="DUF418"/>
    <property type="match status" value="1"/>
</dbReference>
<dbReference type="RefSeq" id="WP_220563365.1">
    <property type="nucleotide sequence ID" value="NZ_CP074133.1"/>
</dbReference>
<evidence type="ECO:0000259" key="3">
    <source>
        <dbReference type="Pfam" id="PF04235"/>
    </source>
</evidence>
<feature type="transmembrane region" description="Helical" evidence="2">
    <location>
        <begin position="275"/>
        <end position="296"/>
    </location>
</feature>
<gene>
    <name evidence="4" type="ORF">KGD84_27930</name>
</gene>
<keyword evidence="2" id="KW-0812">Transmembrane</keyword>
<dbReference type="PANTHER" id="PTHR30590">
    <property type="entry name" value="INNER MEMBRANE PROTEIN"/>
    <property type="match status" value="1"/>
</dbReference>
<feature type="domain" description="DUF418" evidence="3">
    <location>
        <begin position="353"/>
        <end position="454"/>
    </location>
</feature>
<organism evidence="4 5">
    <name type="scientific">Nocardiopsis changdeensis</name>
    <dbReference type="NCBI Taxonomy" id="2831969"/>
    <lineage>
        <taxon>Bacteria</taxon>
        <taxon>Bacillati</taxon>
        <taxon>Actinomycetota</taxon>
        <taxon>Actinomycetes</taxon>
        <taxon>Streptosporangiales</taxon>
        <taxon>Nocardiopsidaceae</taxon>
        <taxon>Nocardiopsis</taxon>
    </lineage>
</organism>
<feature type="transmembrane region" description="Helical" evidence="2">
    <location>
        <begin position="386"/>
        <end position="412"/>
    </location>
</feature>
<keyword evidence="5" id="KW-1185">Reference proteome</keyword>
<reference evidence="4 5" key="1">
    <citation type="submission" date="2021-05" db="EMBL/GenBank/DDBJ databases">
        <title>Direct Submission.</title>
        <authorList>
            <person name="Li K."/>
            <person name="Gao J."/>
        </authorList>
    </citation>
    <scope>NUCLEOTIDE SEQUENCE [LARGE SCALE GENOMIC DNA]</scope>
    <source>
        <strain evidence="4 5">Mg02</strain>
    </source>
</reference>
<evidence type="ECO:0000313" key="4">
    <source>
        <dbReference type="EMBL" id="QUX22140.1"/>
    </source>
</evidence>
<protein>
    <submittedName>
        <fullName evidence="4">DUF418 domain-containing protein</fullName>
    </submittedName>
</protein>
<accession>A0ABX8BIU7</accession>
<feature type="transmembrane region" description="Helical" evidence="2">
    <location>
        <begin position="90"/>
        <end position="113"/>
    </location>
</feature>
<feature type="region of interest" description="Disordered" evidence="1">
    <location>
        <begin position="1"/>
        <end position="37"/>
    </location>
</feature>
<dbReference type="InterPro" id="IPR007349">
    <property type="entry name" value="DUF418"/>
</dbReference>